<evidence type="ECO:0000256" key="3">
    <source>
        <dbReference type="RuleBase" id="RU004326"/>
    </source>
</evidence>
<evidence type="ECO:0000259" key="5">
    <source>
        <dbReference type="Pfam" id="PF02879"/>
    </source>
</evidence>
<dbReference type="GO" id="GO:0005975">
    <property type="term" value="P:carbohydrate metabolic process"/>
    <property type="evidence" value="ECO:0007669"/>
    <property type="project" value="InterPro"/>
</dbReference>
<dbReference type="InterPro" id="IPR005845">
    <property type="entry name" value="A-D-PHexomutase_a/b/a-II"/>
</dbReference>
<evidence type="ECO:0000256" key="1">
    <source>
        <dbReference type="ARBA" id="ARBA00010231"/>
    </source>
</evidence>
<dbReference type="GO" id="GO:0042383">
    <property type="term" value="C:sarcolemma"/>
    <property type="evidence" value="ECO:0007669"/>
    <property type="project" value="TreeGrafter"/>
</dbReference>
<dbReference type="AlphaFoldDB" id="A0A8B9HEV4"/>
<dbReference type="GO" id="GO:0004614">
    <property type="term" value="F:phosphoglucomutase activity"/>
    <property type="evidence" value="ECO:0007669"/>
    <property type="project" value="InterPro"/>
</dbReference>
<dbReference type="GO" id="GO:0005829">
    <property type="term" value="C:cytosol"/>
    <property type="evidence" value="ECO:0007669"/>
    <property type="project" value="TreeGrafter"/>
</dbReference>
<dbReference type="GO" id="GO:0000287">
    <property type="term" value="F:magnesium ion binding"/>
    <property type="evidence" value="ECO:0007669"/>
    <property type="project" value="InterPro"/>
</dbReference>
<sequence>MLVGSDGRYFSRTAIEVIVQMAAANGIGRLVIGHNGILSTPAVSCIIRKIKAIGGIILTASHNPGGPGGDFGIKFNIANGVEIVDSVEIYLNMLRGIFDFGAIKNLLTGPDQLKIRIDAMNGVMGPYVRRILCDELGAPVNSAVNCVPLEDFGGQYPNPNPTFAVSLMESMKGGEFGFGAAFDADGVIYFTLLSRSVKYFSQTSS</sequence>
<dbReference type="FunFam" id="3.40.120.10:FF:000004">
    <property type="entry name" value="Phosphoglucomutase 5"/>
    <property type="match status" value="1"/>
</dbReference>
<dbReference type="Pfam" id="PF02878">
    <property type="entry name" value="PGM_PMM_I"/>
    <property type="match status" value="1"/>
</dbReference>
<dbReference type="Proteomes" id="UP000694621">
    <property type="component" value="Unplaced"/>
</dbReference>
<dbReference type="Pfam" id="PF02879">
    <property type="entry name" value="PGM_PMM_II"/>
    <property type="match status" value="1"/>
</dbReference>
<dbReference type="PROSITE" id="PS00710">
    <property type="entry name" value="PGM_PMM"/>
    <property type="match status" value="1"/>
</dbReference>
<dbReference type="InterPro" id="IPR005844">
    <property type="entry name" value="A-D-PHexomutase_a/b/a-I"/>
</dbReference>
<dbReference type="PRINTS" id="PR00509">
    <property type="entry name" value="PGMPMM"/>
</dbReference>
<evidence type="ECO:0000259" key="4">
    <source>
        <dbReference type="Pfam" id="PF02878"/>
    </source>
</evidence>
<dbReference type="GO" id="GO:0030239">
    <property type="term" value="P:myofibril assembly"/>
    <property type="evidence" value="ECO:0007669"/>
    <property type="project" value="TreeGrafter"/>
</dbReference>
<dbReference type="Gene3D" id="3.40.120.10">
    <property type="entry name" value="Alpha-D-Glucose-1,6-Bisphosphate, subunit A, domain 3"/>
    <property type="match status" value="2"/>
</dbReference>
<protein>
    <submittedName>
        <fullName evidence="6">Phosphoglucomutase 5</fullName>
    </submittedName>
</protein>
<proteinExistence type="inferred from homology"/>
<keyword evidence="2" id="KW-0597">Phosphoprotein</keyword>
<keyword evidence="3" id="KW-0460">Magnesium</keyword>
<dbReference type="GO" id="GO:0014706">
    <property type="term" value="P:striated muscle tissue development"/>
    <property type="evidence" value="ECO:0007669"/>
    <property type="project" value="TreeGrafter"/>
</dbReference>
<dbReference type="GO" id="GO:0030055">
    <property type="term" value="C:cell-substrate junction"/>
    <property type="evidence" value="ECO:0007669"/>
    <property type="project" value="TreeGrafter"/>
</dbReference>
<dbReference type="SUPFAM" id="SSF53738">
    <property type="entry name" value="Phosphoglucomutase, first 3 domains"/>
    <property type="match status" value="2"/>
</dbReference>
<organism evidence="6 7">
    <name type="scientific">Astyanax mexicanus</name>
    <name type="common">Blind cave fish</name>
    <name type="synonym">Astyanax fasciatus mexicanus</name>
    <dbReference type="NCBI Taxonomy" id="7994"/>
    <lineage>
        <taxon>Eukaryota</taxon>
        <taxon>Metazoa</taxon>
        <taxon>Chordata</taxon>
        <taxon>Craniata</taxon>
        <taxon>Vertebrata</taxon>
        <taxon>Euteleostomi</taxon>
        <taxon>Actinopterygii</taxon>
        <taxon>Neopterygii</taxon>
        <taxon>Teleostei</taxon>
        <taxon>Ostariophysi</taxon>
        <taxon>Characiformes</taxon>
        <taxon>Characoidei</taxon>
        <taxon>Acestrorhamphidae</taxon>
        <taxon>Acestrorhamphinae</taxon>
        <taxon>Astyanax</taxon>
    </lineage>
</organism>
<dbReference type="InterPro" id="IPR016066">
    <property type="entry name" value="A-D-PHexomutase_CS"/>
</dbReference>
<accession>A0A8B9HEV4</accession>
<dbReference type="PANTHER" id="PTHR22573">
    <property type="entry name" value="PHOSPHOHEXOMUTASE FAMILY MEMBER"/>
    <property type="match status" value="1"/>
</dbReference>
<comment type="similarity">
    <text evidence="1 3">Belongs to the phosphohexose mutase family.</text>
</comment>
<dbReference type="GO" id="GO:0005912">
    <property type="term" value="C:adherens junction"/>
    <property type="evidence" value="ECO:0007669"/>
    <property type="project" value="TreeGrafter"/>
</dbReference>
<dbReference type="InterPro" id="IPR016055">
    <property type="entry name" value="A-D-PHexomutase_a/b/a-I/II/III"/>
</dbReference>
<evidence type="ECO:0000313" key="7">
    <source>
        <dbReference type="Proteomes" id="UP000694621"/>
    </source>
</evidence>
<dbReference type="Ensembl" id="ENSAMXT00005009839.1">
    <property type="protein sequence ID" value="ENSAMXP00005008809.1"/>
    <property type="gene ID" value="ENSAMXG00005005063.1"/>
</dbReference>
<feature type="domain" description="Alpha-D-phosphohexomutase alpha/beta/alpha" evidence="5">
    <location>
        <begin position="90"/>
        <end position="186"/>
    </location>
</feature>
<dbReference type="PANTHER" id="PTHR22573:SF27">
    <property type="entry name" value="PHOSPHOGLUCOMUTASE-LIKE PROTEIN 5"/>
    <property type="match status" value="1"/>
</dbReference>
<dbReference type="InterPro" id="IPR045244">
    <property type="entry name" value="PGM"/>
</dbReference>
<evidence type="ECO:0000313" key="6">
    <source>
        <dbReference type="Ensembl" id="ENSAMXP00005008809.1"/>
    </source>
</evidence>
<reference evidence="6" key="1">
    <citation type="submission" date="2025-08" db="UniProtKB">
        <authorList>
            <consortium name="Ensembl"/>
        </authorList>
    </citation>
    <scope>IDENTIFICATION</scope>
</reference>
<evidence type="ECO:0000256" key="2">
    <source>
        <dbReference type="ARBA" id="ARBA00022553"/>
    </source>
</evidence>
<keyword evidence="3" id="KW-0479">Metal-binding</keyword>
<dbReference type="InterPro" id="IPR005841">
    <property type="entry name" value="Alpha-D-phosphohexomutase_SF"/>
</dbReference>
<feature type="domain" description="Alpha-D-phosphohexomutase alpha/beta/alpha" evidence="4">
    <location>
        <begin position="2"/>
        <end position="88"/>
    </location>
</feature>
<name>A0A8B9HEV4_ASTMX</name>